<dbReference type="AlphaFoldDB" id="A0A0A2XTA4"/>
<evidence type="ECO:0000256" key="1">
    <source>
        <dbReference type="SAM" id="Coils"/>
    </source>
</evidence>
<organism evidence="2 3">
    <name type="scientific">Gallibacterium genomosp. 2</name>
    <dbReference type="NCBI Taxonomy" id="155517"/>
    <lineage>
        <taxon>Bacteria</taxon>
        <taxon>Pseudomonadati</taxon>
        <taxon>Pseudomonadota</taxon>
        <taxon>Gammaproteobacteria</taxon>
        <taxon>Pasteurellales</taxon>
        <taxon>Pasteurellaceae</taxon>
        <taxon>Gallibacterium</taxon>
    </lineage>
</organism>
<feature type="coiled-coil region" evidence="1">
    <location>
        <begin position="99"/>
        <end position="133"/>
    </location>
</feature>
<accession>A0A0A2XTA4</accession>
<name>A0A0A2XTA4_9PAST</name>
<gene>
    <name evidence="2" type="ORF">P375_01550</name>
</gene>
<evidence type="ECO:0000313" key="2">
    <source>
        <dbReference type="EMBL" id="KGQ34277.1"/>
    </source>
</evidence>
<dbReference type="EMBL" id="JPXY01000007">
    <property type="protein sequence ID" value="KGQ34277.1"/>
    <property type="molecule type" value="Genomic_DNA"/>
</dbReference>
<evidence type="ECO:0000313" key="3">
    <source>
        <dbReference type="Proteomes" id="UP000030418"/>
    </source>
</evidence>
<reference evidence="2 3" key="1">
    <citation type="submission" date="2014-08" db="EMBL/GenBank/DDBJ databases">
        <title>Chaperone-usher fimbriae in a diverse selection of Gallibacterium genomes.</title>
        <authorList>
            <person name="Kudirkiene E."/>
            <person name="Bager R.J."/>
            <person name="Johnson T.J."/>
            <person name="Bojesen A.M."/>
        </authorList>
    </citation>
    <scope>NUCLEOTIDE SEQUENCE [LARGE SCALE GENOMIC DNA]</scope>
    <source>
        <strain evidence="2 3">CCM5976</strain>
    </source>
</reference>
<protein>
    <submittedName>
        <fullName evidence="2">Uncharacterized protein</fullName>
    </submittedName>
</protein>
<dbReference type="Proteomes" id="UP000030418">
    <property type="component" value="Unassembled WGS sequence"/>
</dbReference>
<keyword evidence="3" id="KW-1185">Reference proteome</keyword>
<dbReference type="RefSeq" id="WP_039133544.1">
    <property type="nucleotide sequence ID" value="NZ_JPXY01000007.1"/>
</dbReference>
<keyword evidence="1" id="KW-0175">Coiled coil</keyword>
<proteinExistence type="predicted"/>
<sequence>MTFKTTDQKEQFQNYPKFYITNNILFDCIGMGNPKFDGFNGNKESFGYALLTYFTSYALNIRRNPFCLDRVYSTYCHRELSEYREILEKLNSKEVDEIINEVIQLYEHTQKALENAELEYVYLRRQIRYQERKGINFNLTNKDSYAETLVMLRKACDELNIKEIQIEMDMLNSFTDEAGFYQDTNKPLCLELKIPAKDVFYCSQLIGERKEKSYPVESGEWVILNHAPNGIMTIPVASIKYNETDWNFDNMIDPKKFIEGYSPIVIRQPYRWPENHPTYGIKLPWKRRLGLYLLDREYE</sequence>
<comment type="caution">
    <text evidence="2">The sequence shown here is derived from an EMBL/GenBank/DDBJ whole genome shotgun (WGS) entry which is preliminary data.</text>
</comment>